<dbReference type="PANTHER" id="PTHR43637">
    <property type="entry name" value="UPF0273 PROTEIN TM_0370"/>
    <property type="match status" value="1"/>
</dbReference>
<accession>A0A101IPM7</accession>
<keyword evidence="2" id="KW-0067">ATP-binding</keyword>
<proteinExistence type="predicted"/>
<dbReference type="Proteomes" id="UP000054598">
    <property type="component" value="Unassembled WGS sequence"/>
</dbReference>
<dbReference type="PANTHER" id="PTHR43637:SF2">
    <property type="entry name" value="PROTEIN GVPD 1"/>
    <property type="match status" value="1"/>
</dbReference>
<dbReference type="EMBL" id="LGHE01000290">
    <property type="protein sequence ID" value="KUK98968.1"/>
    <property type="molecule type" value="Genomic_DNA"/>
</dbReference>
<evidence type="ECO:0008006" key="5">
    <source>
        <dbReference type="Google" id="ProtNLM"/>
    </source>
</evidence>
<organism evidence="3 4">
    <name type="scientific">Methanoculleus marisnigri</name>
    <dbReference type="NCBI Taxonomy" id="2198"/>
    <lineage>
        <taxon>Archaea</taxon>
        <taxon>Methanobacteriati</taxon>
        <taxon>Methanobacteriota</taxon>
        <taxon>Stenosarchaea group</taxon>
        <taxon>Methanomicrobia</taxon>
        <taxon>Methanomicrobiales</taxon>
        <taxon>Methanomicrobiaceae</taxon>
        <taxon>Methanoculleus</taxon>
    </lineage>
</organism>
<evidence type="ECO:0000256" key="1">
    <source>
        <dbReference type="ARBA" id="ARBA00022741"/>
    </source>
</evidence>
<reference evidence="4" key="1">
    <citation type="journal article" date="2015" name="MBio">
        <title>Genome-Resolved Metagenomic Analysis Reveals Roles for Candidate Phyla and Other Microbial Community Members in Biogeochemical Transformations in Oil Reservoirs.</title>
        <authorList>
            <person name="Hu P."/>
            <person name="Tom L."/>
            <person name="Singh A."/>
            <person name="Thomas B.C."/>
            <person name="Baker B.J."/>
            <person name="Piceno Y.M."/>
            <person name="Andersen G.L."/>
            <person name="Banfield J.F."/>
        </authorList>
    </citation>
    <scope>NUCLEOTIDE SEQUENCE [LARGE SCALE GENOMIC DNA]</scope>
</reference>
<keyword evidence="1" id="KW-0547">Nucleotide-binding</keyword>
<dbReference type="SUPFAM" id="SSF52540">
    <property type="entry name" value="P-loop containing nucleoside triphosphate hydrolases"/>
    <property type="match status" value="1"/>
</dbReference>
<name>A0A101IPM7_9EURY</name>
<gene>
    <name evidence="3" type="ORF">XE10_1937</name>
</gene>
<evidence type="ECO:0000256" key="2">
    <source>
        <dbReference type="ARBA" id="ARBA00022840"/>
    </source>
</evidence>
<comment type="caution">
    <text evidence="3">The sequence shown here is derived from an EMBL/GenBank/DDBJ whole genome shotgun (WGS) entry which is preliminary data.</text>
</comment>
<evidence type="ECO:0000313" key="3">
    <source>
        <dbReference type="EMBL" id="KUK98968.1"/>
    </source>
</evidence>
<dbReference type="GO" id="GO:0005524">
    <property type="term" value="F:ATP binding"/>
    <property type="evidence" value="ECO:0007669"/>
    <property type="project" value="UniProtKB-KW"/>
</dbReference>
<evidence type="ECO:0000313" key="4">
    <source>
        <dbReference type="Proteomes" id="UP000054598"/>
    </source>
</evidence>
<protein>
    <recommendedName>
        <fullName evidence="5">KaiC-like domain-containing protein</fullName>
    </recommendedName>
</protein>
<dbReference type="AlphaFoldDB" id="A0A101IPM7"/>
<dbReference type="PATRIC" id="fig|2198.3.peg.2121"/>
<dbReference type="Gene3D" id="3.40.50.300">
    <property type="entry name" value="P-loop containing nucleotide triphosphate hydrolases"/>
    <property type="match status" value="1"/>
</dbReference>
<sequence>MEFEWGLITLPENAVIVLEEALGCTNVTYALQLASGAAEQGKRVTYITPHYRDDVRIQMDLYRIRHFDRFAITECARTADAITTSCTGDFCVIDQFASFCPDTDLTRLKATLCALLDASRSGKTILLTMTTGILSNRHEQLIRSLADGIIQFLEVNEGGKIKRQINVPKMKGEIPPERTVLFSITEEGILIDTRERHG</sequence>
<dbReference type="InterPro" id="IPR027417">
    <property type="entry name" value="P-loop_NTPase"/>
</dbReference>